<evidence type="ECO:0000313" key="1">
    <source>
        <dbReference type="EMBL" id="KAK3745790.1"/>
    </source>
</evidence>
<dbReference type="EMBL" id="JAWDGP010006193">
    <property type="protein sequence ID" value="KAK3745790.1"/>
    <property type="molecule type" value="Genomic_DNA"/>
</dbReference>
<sequence length="95" mass="10582">MRQITRGRPQSHPTLPDACSVLKQTYKFLAKNLLTQQVIAPLPRAKSNNCVWLNLPPSSSNSCQLLLARGGRSTNLARTTKNQLLANSYFLFLKA</sequence>
<keyword evidence="2" id="KW-1185">Reference proteome</keyword>
<dbReference type="AlphaFoldDB" id="A0AAE1CYV1"/>
<reference evidence="1" key="1">
    <citation type="journal article" date="2023" name="G3 (Bethesda)">
        <title>A reference genome for the long-term kleptoplast-retaining sea slug Elysia crispata morphotype clarki.</title>
        <authorList>
            <person name="Eastman K.E."/>
            <person name="Pendleton A.L."/>
            <person name="Shaikh M.A."/>
            <person name="Suttiyut T."/>
            <person name="Ogas R."/>
            <person name="Tomko P."/>
            <person name="Gavelis G."/>
            <person name="Widhalm J.R."/>
            <person name="Wisecaver J.H."/>
        </authorList>
    </citation>
    <scope>NUCLEOTIDE SEQUENCE</scope>
    <source>
        <strain evidence="1">ECLA1</strain>
    </source>
</reference>
<evidence type="ECO:0000313" key="2">
    <source>
        <dbReference type="Proteomes" id="UP001283361"/>
    </source>
</evidence>
<comment type="caution">
    <text evidence="1">The sequence shown here is derived from an EMBL/GenBank/DDBJ whole genome shotgun (WGS) entry which is preliminary data.</text>
</comment>
<proteinExistence type="predicted"/>
<protein>
    <submittedName>
        <fullName evidence="1">Uncharacterized protein</fullName>
    </submittedName>
</protein>
<dbReference type="Proteomes" id="UP001283361">
    <property type="component" value="Unassembled WGS sequence"/>
</dbReference>
<organism evidence="1 2">
    <name type="scientific">Elysia crispata</name>
    <name type="common">lettuce slug</name>
    <dbReference type="NCBI Taxonomy" id="231223"/>
    <lineage>
        <taxon>Eukaryota</taxon>
        <taxon>Metazoa</taxon>
        <taxon>Spiralia</taxon>
        <taxon>Lophotrochozoa</taxon>
        <taxon>Mollusca</taxon>
        <taxon>Gastropoda</taxon>
        <taxon>Heterobranchia</taxon>
        <taxon>Euthyneura</taxon>
        <taxon>Panpulmonata</taxon>
        <taxon>Sacoglossa</taxon>
        <taxon>Placobranchoidea</taxon>
        <taxon>Plakobranchidae</taxon>
        <taxon>Elysia</taxon>
    </lineage>
</organism>
<name>A0AAE1CYV1_9GAST</name>
<gene>
    <name evidence="1" type="ORF">RRG08_030664</name>
</gene>
<accession>A0AAE1CYV1</accession>